<evidence type="ECO:0000313" key="3">
    <source>
        <dbReference type="Proteomes" id="UP001221898"/>
    </source>
</evidence>
<evidence type="ECO:0000256" key="1">
    <source>
        <dbReference type="SAM" id="MobiDB-lite"/>
    </source>
</evidence>
<feature type="region of interest" description="Disordered" evidence="1">
    <location>
        <begin position="1"/>
        <end position="45"/>
    </location>
</feature>
<feature type="compositionally biased region" description="Basic residues" evidence="1">
    <location>
        <begin position="23"/>
        <end position="36"/>
    </location>
</feature>
<organism evidence="2 3">
    <name type="scientific">Aldrovandia affinis</name>
    <dbReference type="NCBI Taxonomy" id="143900"/>
    <lineage>
        <taxon>Eukaryota</taxon>
        <taxon>Metazoa</taxon>
        <taxon>Chordata</taxon>
        <taxon>Craniata</taxon>
        <taxon>Vertebrata</taxon>
        <taxon>Euteleostomi</taxon>
        <taxon>Actinopterygii</taxon>
        <taxon>Neopterygii</taxon>
        <taxon>Teleostei</taxon>
        <taxon>Notacanthiformes</taxon>
        <taxon>Halosauridae</taxon>
        <taxon>Aldrovandia</taxon>
    </lineage>
</organism>
<accession>A0AAD7WQL9</accession>
<gene>
    <name evidence="2" type="ORF">AAFF_G00336070</name>
</gene>
<dbReference type="Proteomes" id="UP001221898">
    <property type="component" value="Unassembled WGS sequence"/>
</dbReference>
<proteinExistence type="predicted"/>
<dbReference type="EMBL" id="JAINUG010000052">
    <property type="protein sequence ID" value="KAJ8404744.1"/>
    <property type="molecule type" value="Genomic_DNA"/>
</dbReference>
<keyword evidence="3" id="KW-1185">Reference proteome</keyword>
<protein>
    <submittedName>
        <fullName evidence="2">Uncharacterized protein</fullName>
    </submittedName>
</protein>
<feature type="compositionally biased region" description="Polar residues" evidence="1">
    <location>
        <begin position="119"/>
        <end position="128"/>
    </location>
</feature>
<sequence>MGLRMPAGVAEMTHQIPEELKRNSRGRRGRGRRARQRKTEARREKRRFKPYLPSIIMGNVRSLANKMDELTALARSQAEFRECSIMCFTESWLHKDIPDNNVSVDGFQTVRGDRDCIESVNTPTSSDEATPPPSGFLTGDATPPPPTMAFTAAQQAALERFIKHPTDNTITQHSLQLVTKNTVNRQFT</sequence>
<evidence type="ECO:0000313" key="2">
    <source>
        <dbReference type="EMBL" id="KAJ8404744.1"/>
    </source>
</evidence>
<feature type="region of interest" description="Disordered" evidence="1">
    <location>
        <begin position="118"/>
        <end position="145"/>
    </location>
</feature>
<reference evidence="2" key="1">
    <citation type="journal article" date="2023" name="Science">
        <title>Genome structures resolve the early diversification of teleost fishes.</title>
        <authorList>
            <person name="Parey E."/>
            <person name="Louis A."/>
            <person name="Montfort J."/>
            <person name="Bouchez O."/>
            <person name="Roques C."/>
            <person name="Iampietro C."/>
            <person name="Lluch J."/>
            <person name="Castinel A."/>
            <person name="Donnadieu C."/>
            <person name="Desvignes T."/>
            <person name="Floi Bucao C."/>
            <person name="Jouanno E."/>
            <person name="Wen M."/>
            <person name="Mejri S."/>
            <person name="Dirks R."/>
            <person name="Jansen H."/>
            <person name="Henkel C."/>
            <person name="Chen W.J."/>
            <person name="Zahm M."/>
            <person name="Cabau C."/>
            <person name="Klopp C."/>
            <person name="Thompson A.W."/>
            <person name="Robinson-Rechavi M."/>
            <person name="Braasch I."/>
            <person name="Lecointre G."/>
            <person name="Bobe J."/>
            <person name="Postlethwait J.H."/>
            <person name="Berthelot C."/>
            <person name="Roest Crollius H."/>
            <person name="Guiguen Y."/>
        </authorList>
    </citation>
    <scope>NUCLEOTIDE SEQUENCE</scope>
    <source>
        <strain evidence="2">NC1722</strain>
    </source>
</reference>
<dbReference type="AlphaFoldDB" id="A0AAD7WQL9"/>
<name>A0AAD7WQL9_9TELE</name>
<comment type="caution">
    <text evidence="2">The sequence shown here is derived from an EMBL/GenBank/DDBJ whole genome shotgun (WGS) entry which is preliminary data.</text>
</comment>